<proteinExistence type="inferred from homology"/>
<evidence type="ECO:0000256" key="1">
    <source>
        <dbReference type="ARBA" id="ARBA00007347"/>
    </source>
</evidence>
<evidence type="ECO:0000256" key="2">
    <source>
        <dbReference type="ARBA" id="ARBA00023157"/>
    </source>
</evidence>
<sequence>MSGILPPKYGAGPHGIGDPDDKTLRKVEIDVLIPQIIRDKTKKEKCIPEVEEFTKCCKENNFMMIFKCRKENNKLKGCLEKWFYDKDFQEECKQIYLQERSEYRRTNIPKKFKKMQ</sequence>
<feature type="region of interest" description="Disordered" evidence="4">
    <location>
        <begin position="1"/>
        <end position="21"/>
    </location>
</feature>
<reference evidence="5" key="1">
    <citation type="journal article" date="2020" name="G3 (Bethesda)">
        <title>High-Quality Assemblies for Three Invasive Social Wasps from the &lt;i&gt;Vespula&lt;/i&gt; Genus.</title>
        <authorList>
            <person name="Harrop T.W.R."/>
            <person name="Guhlin J."/>
            <person name="McLaughlin G.M."/>
            <person name="Permina E."/>
            <person name="Stockwell P."/>
            <person name="Gilligan J."/>
            <person name="Le Lec M.F."/>
            <person name="Gruber M.A.M."/>
            <person name="Quinn O."/>
            <person name="Lovegrove M."/>
            <person name="Duncan E.J."/>
            <person name="Remnant E.J."/>
            <person name="Van Eeckhoven J."/>
            <person name="Graham B."/>
            <person name="Knapp R.A."/>
            <person name="Langford K.W."/>
            <person name="Kronenberg Z."/>
            <person name="Press M.O."/>
            <person name="Eacker S.M."/>
            <person name="Wilson-Rankin E.E."/>
            <person name="Purcell J."/>
            <person name="Lester P.J."/>
            <person name="Dearden P.K."/>
        </authorList>
    </citation>
    <scope>NUCLEOTIDE SEQUENCE</scope>
    <source>
        <strain evidence="5">Marl-1</strain>
    </source>
</reference>
<keyword evidence="6" id="KW-1185">Reference proteome</keyword>
<dbReference type="Pfam" id="PF08583">
    <property type="entry name" value="Cmc1"/>
    <property type="match status" value="1"/>
</dbReference>
<comment type="caution">
    <text evidence="5">The sequence shown here is derived from an EMBL/GenBank/DDBJ whole genome shotgun (WGS) entry which is preliminary data.</text>
</comment>
<dbReference type="PANTHER" id="PTHR22977:SF5">
    <property type="entry name" value="COX ASSEMBLY MITOCHONDRIAL PROTEIN HOMOLOG"/>
    <property type="match status" value="1"/>
</dbReference>
<comment type="similarity">
    <text evidence="1 3">Belongs to the CMC family.</text>
</comment>
<dbReference type="EMBL" id="JACSEA010000009">
    <property type="protein sequence ID" value="KAF7392898.1"/>
    <property type="molecule type" value="Genomic_DNA"/>
</dbReference>
<organism evidence="5 6">
    <name type="scientific">Vespula vulgaris</name>
    <name type="common">Yellow jacket</name>
    <name type="synonym">Wasp</name>
    <dbReference type="NCBI Taxonomy" id="7454"/>
    <lineage>
        <taxon>Eukaryota</taxon>
        <taxon>Metazoa</taxon>
        <taxon>Ecdysozoa</taxon>
        <taxon>Arthropoda</taxon>
        <taxon>Hexapoda</taxon>
        <taxon>Insecta</taxon>
        <taxon>Pterygota</taxon>
        <taxon>Neoptera</taxon>
        <taxon>Endopterygota</taxon>
        <taxon>Hymenoptera</taxon>
        <taxon>Apocrita</taxon>
        <taxon>Aculeata</taxon>
        <taxon>Vespoidea</taxon>
        <taxon>Vespidae</taxon>
        <taxon>Vespinae</taxon>
        <taxon>Vespula</taxon>
    </lineage>
</organism>
<evidence type="ECO:0000256" key="4">
    <source>
        <dbReference type="SAM" id="MobiDB-lite"/>
    </source>
</evidence>
<dbReference type="Proteomes" id="UP000614350">
    <property type="component" value="Unassembled WGS sequence"/>
</dbReference>
<dbReference type="PANTHER" id="PTHR22977">
    <property type="entry name" value="COX ASSEMBLY MITOCHONDRIAL PROTEIN"/>
    <property type="match status" value="1"/>
</dbReference>
<dbReference type="AlphaFoldDB" id="A0A834N3H4"/>
<dbReference type="GO" id="GO:0005739">
    <property type="term" value="C:mitochondrion"/>
    <property type="evidence" value="ECO:0007669"/>
    <property type="project" value="UniProtKB-SubCell"/>
</dbReference>
<protein>
    <recommendedName>
        <fullName evidence="3">COX assembly mitochondrial protein</fullName>
    </recommendedName>
</protein>
<keyword evidence="3" id="KW-0496">Mitochondrion</keyword>
<comment type="subcellular location">
    <subcellularLocation>
        <location evidence="3">Mitochondrion</location>
    </subcellularLocation>
</comment>
<gene>
    <name evidence="5" type="ORF">HZH66_008731</name>
</gene>
<keyword evidence="2" id="KW-1015">Disulfide bond</keyword>
<evidence type="ECO:0000313" key="5">
    <source>
        <dbReference type="EMBL" id="KAF7392898.1"/>
    </source>
</evidence>
<evidence type="ECO:0000256" key="3">
    <source>
        <dbReference type="RuleBase" id="RU364104"/>
    </source>
</evidence>
<evidence type="ECO:0000313" key="6">
    <source>
        <dbReference type="Proteomes" id="UP000614350"/>
    </source>
</evidence>
<dbReference type="PROSITE" id="PS51808">
    <property type="entry name" value="CHCH"/>
    <property type="match status" value="1"/>
</dbReference>
<name>A0A834N3H4_VESVU</name>
<accession>A0A834N3H4</accession>
<dbReference type="InterPro" id="IPR013892">
    <property type="entry name" value="Cyt_c_biogenesis_Cmc1-like"/>
</dbReference>